<evidence type="ECO:0000256" key="1">
    <source>
        <dbReference type="SAM" id="MobiDB-lite"/>
    </source>
</evidence>
<organism evidence="2 3">
    <name type="scientific">Nephila pilipes</name>
    <name type="common">Giant wood spider</name>
    <name type="synonym">Nephila maculata</name>
    <dbReference type="NCBI Taxonomy" id="299642"/>
    <lineage>
        <taxon>Eukaryota</taxon>
        <taxon>Metazoa</taxon>
        <taxon>Ecdysozoa</taxon>
        <taxon>Arthropoda</taxon>
        <taxon>Chelicerata</taxon>
        <taxon>Arachnida</taxon>
        <taxon>Araneae</taxon>
        <taxon>Araneomorphae</taxon>
        <taxon>Entelegynae</taxon>
        <taxon>Araneoidea</taxon>
        <taxon>Nephilidae</taxon>
        <taxon>Nephila</taxon>
    </lineage>
</organism>
<dbReference type="Proteomes" id="UP000887013">
    <property type="component" value="Unassembled WGS sequence"/>
</dbReference>
<feature type="compositionally biased region" description="Basic residues" evidence="1">
    <location>
        <begin position="1"/>
        <end position="10"/>
    </location>
</feature>
<reference evidence="2" key="1">
    <citation type="submission" date="2020-08" db="EMBL/GenBank/DDBJ databases">
        <title>Multicomponent nature underlies the extraordinary mechanical properties of spider dragline silk.</title>
        <authorList>
            <person name="Kono N."/>
            <person name="Nakamura H."/>
            <person name="Mori M."/>
            <person name="Yoshida Y."/>
            <person name="Ohtoshi R."/>
            <person name="Malay A.D."/>
            <person name="Moran D.A.P."/>
            <person name="Tomita M."/>
            <person name="Numata K."/>
            <person name="Arakawa K."/>
        </authorList>
    </citation>
    <scope>NUCLEOTIDE SEQUENCE</scope>
</reference>
<feature type="compositionally biased region" description="Basic and acidic residues" evidence="1">
    <location>
        <begin position="18"/>
        <end position="27"/>
    </location>
</feature>
<evidence type="ECO:0000313" key="2">
    <source>
        <dbReference type="EMBL" id="GFS89640.1"/>
    </source>
</evidence>
<dbReference type="AlphaFoldDB" id="A0A8X6TAK6"/>
<name>A0A8X6TAK6_NEPPI</name>
<gene>
    <name evidence="2" type="primary">AVEN_76204_1</name>
    <name evidence="2" type="ORF">NPIL_315741</name>
</gene>
<evidence type="ECO:0000313" key="3">
    <source>
        <dbReference type="Proteomes" id="UP000887013"/>
    </source>
</evidence>
<dbReference type="EMBL" id="BMAW01053160">
    <property type="protein sequence ID" value="GFS89640.1"/>
    <property type="molecule type" value="Genomic_DNA"/>
</dbReference>
<comment type="caution">
    <text evidence="2">The sequence shown here is derived from an EMBL/GenBank/DDBJ whole genome shotgun (WGS) entry which is preliminary data.</text>
</comment>
<sequence length="173" mass="19738">MRCLRGRRRSPPPPSNGSRKEPLGKEEKEVLWSSDGYRFKGCLEDKNVVDARNSPPRSSSFIIFKSRIPSIKFEIPSLISGNPTHPPYLDPRKRNLGRTKEKFADFLKSLVESYLPENVLRVWERCKISGARDDATRQRSLEKHVFFGMISKRKKGSASEGFVKNSGIIKSND</sequence>
<keyword evidence="3" id="KW-1185">Reference proteome</keyword>
<feature type="region of interest" description="Disordered" evidence="1">
    <location>
        <begin position="1"/>
        <end position="27"/>
    </location>
</feature>
<proteinExistence type="predicted"/>
<accession>A0A8X6TAK6</accession>
<protein>
    <submittedName>
        <fullName evidence="2">Uncharacterized protein</fullName>
    </submittedName>
</protein>